<evidence type="ECO:0000259" key="5">
    <source>
        <dbReference type="PROSITE" id="PS50931"/>
    </source>
</evidence>
<evidence type="ECO:0000256" key="2">
    <source>
        <dbReference type="ARBA" id="ARBA00023015"/>
    </source>
</evidence>
<dbReference type="PANTHER" id="PTHR30537:SF79">
    <property type="entry name" value="TRANSCRIPTIONAL REGULATOR-RELATED"/>
    <property type="match status" value="1"/>
</dbReference>
<evidence type="ECO:0000256" key="1">
    <source>
        <dbReference type="ARBA" id="ARBA00009437"/>
    </source>
</evidence>
<dbReference type="AlphaFoldDB" id="A0A2S5KUY9"/>
<dbReference type="InterPro" id="IPR005119">
    <property type="entry name" value="LysR_subst-bd"/>
</dbReference>
<dbReference type="InterPro" id="IPR058163">
    <property type="entry name" value="LysR-type_TF_proteobact-type"/>
</dbReference>
<evidence type="ECO:0000256" key="3">
    <source>
        <dbReference type="ARBA" id="ARBA00023125"/>
    </source>
</evidence>
<evidence type="ECO:0000256" key="4">
    <source>
        <dbReference type="ARBA" id="ARBA00023163"/>
    </source>
</evidence>
<proteinExistence type="inferred from homology"/>
<protein>
    <submittedName>
        <fullName evidence="6">Transcriptional regulator</fullName>
    </submittedName>
</protein>
<dbReference type="EMBL" id="PRLP01000017">
    <property type="protein sequence ID" value="PPC78319.1"/>
    <property type="molecule type" value="Genomic_DNA"/>
</dbReference>
<dbReference type="OrthoDB" id="5291507at2"/>
<dbReference type="PROSITE" id="PS50931">
    <property type="entry name" value="HTH_LYSR"/>
    <property type="match status" value="1"/>
</dbReference>
<keyword evidence="3" id="KW-0238">DNA-binding</keyword>
<name>A0A2S5KUY9_9PROT</name>
<dbReference type="GO" id="GO:0006351">
    <property type="term" value="P:DNA-templated transcription"/>
    <property type="evidence" value="ECO:0007669"/>
    <property type="project" value="TreeGrafter"/>
</dbReference>
<dbReference type="GO" id="GO:0043565">
    <property type="term" value="F:sequence-specific DNA binding"/>
    <property type="evidence" value="ECO:0007669"/>
    <property type="project" value="TreeGrafter"/>
</dbReference>
<reference evidence="6 7" key="1">
    <citation type="submission" date="2018-02" db="EMBL/GenBank/DDBJ databases">
        <title>novel marine gammaproteobacteria from coastal saline agro ecosystem.</title>
        <authorList>
            <person name="Krishnan R."/>
            <person name="Ramesh Kumar N."/>
        </authorList>
    </citation>
    <scope>NUCLEOTIDE SEQUENCE [LARGE SCALE GENOMIC DNA]</scope>
    <source>
        <strain evidence="6 7">228</strain>
    </source>
</reference>
<dbReference type="Gene3D" id="3.40.190.10">
    <property type="entry name" value="Periplasmic binding protein-like II"/>
    <property type="match status" value="2"/>
</dbReference>
<keyword evidence="2" id="KW-0805">Transcription regulation</keyword>
<dbReference type="Proteomes" id="UP000238196">
    <property type="component" value="Unassembled WGS sequence"/>
</dbReference>
<dbReference type="PANTHER" id="PTHR30537">
    <property type="entry name" value="HTH-TYPE TRANSCRIPTIONAL REGULATOR"/>
    <property type="match status" value="1"/>
</dbReference>
<organism evidence="6 7">
    <name type="scientific">Proteobacteria bacterium 228</name>
    <dbReference type="NCBI Taxonomy" id="2083153"/>
    <lineage>
        <taxon>Bacteria</taxon>
        <taxon>Pseudomonadati</taxon>
        <taxon>Pseudomonadota</taxon>
    </lineage>
</organism>
<comment type="similarity">
    <text evidence="1">Belongs to the LysR transcriptional regulatory family.</text>
</comment>
<dbReference type="SUPFAM" id="SSF53850">
    <property type="entry name" value="Periplasmic binding protein-like II"/>
    <property type="match status" value="1"/>
</dbReference>
<comment type="caution">
    <text evidence="6">The sequence shown here is derived from an EMBL/GenBank/DDBJ whole genome shotgun (WGS) entry which is preliminary data.</text>
</comment>
<feature type="domain" description="HTH lysR-type" evidence="5">
    <location>
        <begin position="1"/>
        <end position="13"/>
    </location>
</feature>
<dbReference type="Pfam" id="PF03466">
    <property type="entry name" value="LysR_substrate"/>
    <property type="match status" value="1"/>
</dbReference>
<sequence length="255" mass="29610">PLFIREGRGLRLTEDGRMYALQVRQALREISNATQLVRARPREGELVIATLPSFCSQWLLPRFPRFQQRYPDYRVSIRASLDIQDLRQGLVDIGIRMGLGDWEGLEKKRLFEDKIIMVAAPHYNQGKLPRTPQEVMAARLIRSTESWSPWCEVAGVKEPPINRPGGLWINDSNVIMEAVRMGQGVALERLSVVKPFLERGEIVRLTDIVAPYRFPYWLVWPERELSAGKQHDFIEWMMEEAQRYQQELDSYMAAV</sequence>
<evidence type="ECO:0000313" key="6">
    <source>
        <dbReference type="EMBL" id="PPC78319.1"/>
    </source>
</evidence>
<dbReference type="Gene3D" id="1.10.10.10">
    <property type="entry name" value="Winged helix-like DNA-binding domain superfamily/Winged helix DNA-binding domain"/>
    <property type="match status" value="1"/>
</dbReference>
<evidence type="ECO:0000313" key="7">
    <source>
        <dbReference type="Proteomes" id="UP000238196"/>
    </source>
</evidence>
<gene>
    <name evidence="6" type="ORF">C4K68_06650</name>
</gene>
<dbReference type="CDD" id="cd08432">
    <property type="entry name" value="PBP2_GcdR_TrpI_HvrB_AmpR_like"/>
    <property type="match status" value="1"/>
</dbReference>
<dbReference type="InterPro" id="IPR000847">
    <property type="entry name" value="LysR_HTH_N"/>
</dbReference>
<accession>A0A2S5KUY9</accession>
<keyword evidence="4" id="KW-0804">Transcription</keyword>
<dbReference type="GO" id="GO:0003700">
    <property type="term" value="F:DNA-binding transcription factor activity"/>
    <property type="evidence" value="ECO:0007669"/>
    <property type="project" value="InterPro"/>
</dbReference>
<feature type="non-terminal residue" evidence="6">
    <location>
        <position position="1"/>
    </location>
</feature>
<dbReference type="InterPro" id="IPR036388">
    <property type="entry name" value="WH-like_DNA-bd_sf"/>
</dbReference>